<dbReference type="SUPFAM" id="SSF58113">
    <property type="entry name" value="Apolipoprotein A-I"/>
    <property type="match status" value="1"/>
</dbReference>
<feature type="compositionally biased region" description="Low complexity" evidence="1">
    <location>
        <begin position="263"/>
        <end position="279"/>
    </location>
</feature>
<feature type="compositionally biased region" description="Polar residues" evidence="1">
    <location>
        <begin position="29"/>
        <end position="43"/>
    </location>
</feature>
<feature type="region of interest" description="Disordered" evidence="1">
    <location>
        <begin position="1"/>
        <end position="43"/>
    </location>
</feature>
<feature type="region of interest" description="Disordered" evidence="1">
    <location>
        <begin position="226"/>
        <end position="299"/>
    </location>
</feature>
<sequence>MSGGSVDQPPSYQPQNARLSEDATDDENSTNSKGKNVDSGSMQISGAPVMVTWPSEGNPKSLASLWSSGHERICLRLHHDVLSNDAFCQIRATNIALKGRKDKVSVFLSIHWETVRSLVIASSDDEIGLLAATRLGTSVVGLQFSLQRPPALVVPKGDCTPRQRTTGEILNSLQSLAKEVVFTVYLPAAEASQAGLEALCQVASSGRLRSIDRLYEVTSLYGGKGGHVIQHERRPSGSDGSLPPNEPALPPPSDADEEPPPSYEEAGPSASPGHAAPGSQKCGTKRRRVSSGSNSERCSHKCVSAAQMEAMCSKILQRIDQGFSQIHARLAPIERRLAELNPTVHSCADPLETGTHEAHLRTSKEAEDLRHDLEQGLDDVRRELEQGLDDVRQDLERGLDDVRQELDDIISVRIEDEVYTAQQNLEDHVRDAMREATEQVEEKVVERLSCASVSISFG</sequence>
<dbReference type="AlphaFoldDB" id="A0AAJ0H090"/>
<evidence type="ECO:0000256" key="1">
    <source>
        <dbReference type="SAM" id="MobiDB-lite"/>
    </source>
</evidence>
<dbReference type="Proteomes" id="UP001273166">
    <property type="component" value="Unassembled WGS sequence"/>
</dbReference>
<reference evidence="2" key="1">
    <citation type="journal article" date="2023" name="Mol. Phylogenet. Evol.">
        <title>Genome-scale phylogeny and comparative genomics of the fungal order Sordariales.</title>
        <authorList>
            <person name="Hensen N."/>
            <person name="Bonometti L."/>
            <person name="Westerberg I."/>
            <person name="Brannstrom I.O."/>
            <person name="Guillou S."/>
            <person name="Cros-Aarteil S."/>
            <person name="Calhoun S."/>
            <person name="Haridas S."/>
            <person name="Kuo A."/>
            <person name="Mondo S."/>
            <person name="Pangilinan J."/>
            <person name="Riley R."/>
            <person name="LaButti K."/>
            <person name="Andreopoulos B."/>
            <person name="Lipzen A."/>
            <person name="Chen C."/>
            <person name="Yan M."/>
            <person name="Daum C."/>
            <person name="Ng V."/>
            <person name="Clum A."/>
            <person name="Steindorff A."/>
            <person name="Ohm R.A."/>
            <person name="Martin F."/>
            <person name="Silar P."/>
            <person name="Natvig D.O."/>
            <person name="Lalanne C."/>
            <person name="Gautier V."/>
            <person name="Ament-Velasquez S.L."/>
            <person name="Kruys A."/>
            <person name="Hutchinson M.I."/>
            <person name="Powell A.J."/>
            <person name="Barry K."/>
            <person name="Miller A.N."/>
            <person name="Grigoriev I.V."/>
            <person name="Debuchy R."/>
            <person name="Gladieux P."/>
            <person name="Hiltunen Thoren M."/>
            <person name="Johannesson H."/>
        </authorList>
    </citation>
    <scope>NUCLEOTIDE SEQUENCE</scope>
    <source>
        <strain evidence="2">CBS 333.67</strain>
    </source>
</reference>
<dbReference type="Gene3D" id="1.20.120.20">
    <property type="entry name" value="Apolipoprotein"/>
    <property type="match status" value="1"/>
</dbReference>
<name>A0AAJ0H090_9PEZI</name>
<feature type="compositionally biased region" description="Polar residues" evidence="1">
    <location>
        <begin position="8"/>
        <end position="18"/>
    </location>
</feature>
<accession>A0AAJ0H090</accession>
<organism evidence="2 3">
    <name type="scientific">Chaetomium strumarium</name>
    <dbReference type="NCBI Taxonomy" id="1170767"/>
    <lineage>
        <taxon>Eukaryota</taxon>
        <taxon>Fungi</taxon>
        <taxon>Dikarya</taxon>
        <taxon>Ascomycota</taxon>
        <taxon>Pezizomycotina</taxon>
        <taxon>Sordariomycetes</taxon>
        <taxon>Sordariomycetidae</taxon>
        <taxon>Sordariales</taxon>
        <taxon>Chaetomiaceae</taxon>
        <taxon>Chaetomium</taxon>
    </lineage>
</organism>
<evidence type="ECO:0000313" key="2">
    <source>
        <dbReference type="EMBL" id="KAK3309372.1"/>
    </source>
</evidence>
<feature type="compositionally biased region" description="Pro residues" evidence="1">
    <location>
        <begin position="244"/>
        <end position="253"/>
    </location>
</feature>
<reference evidence="2" key="2">
    <citation type="submission" date="2023-06" db="EMBL/GenBank/DDBJ databases">
        <authorList>
            <consortium name="Lawrence Berkeley National Laboratory"/>
            <person name="Mondo S.J."/>
            <person name="Hensen N."/>
            <person name="Bonometti L."/>
            <person name="Westerberg I."/>
            <person name="Brannstrom I.O."/>
            <person name="Guillou S."/>
            <person name="Cros-Aarteil S."/>
            <person name="Calhoun S."/>
            <person name="Haridas S."/>
            <person name="Kuo A."/>
            <person name="Pangilinan J."/>
            <person name="Riley R."/>
            <person name="Labutti K."/>
            <person name="Andreopoulos B."/>
            <person name="Lipzen A."/>
            <person name="Chen C."/>
            <person name="Yanf M."/>
            <person name="Daum C."/>
            <person name="Ng V."/>
            <person name="Clum A."/>
            <person name="Steindorff A."/>
            <person name="Ohm R."/>
            <person name="Martin F."/>
            <person name="Silar P."/>
            <person name="Natvig D."/>
            <person name="Lalanne C."/>
            <person name="Gautier V."/>
            <person name="Ament-Velasquez S.L."/>
            <person name="Kruys A."/>
            <person name="Hutchinson M.I."/>
            <person name="Powell A.J."/>
            <person name="Barry K."/>
            <person name="Miller A.N."/>
            <person name="Grigoriev I.V."/>
            <person name="Debuchy R."/>
            <person name="Gladieux P."/>
            <person name="Thoren M.H."/>
            <person name="Johannesson H."/>
        </authorList>
    </citation>
    <scope>NUCLEOTIDE SEQUENCE</scope>
    <source>
        <strain evidence="2">CBS 333.67</strain>
    </source>
</reference>
<proteinExistence type="predicted"/>
<dbReference type="EMBL" id="JAUDZG010000001">
    <property type="protein sequence ID" value="KAK3309372.1"/>
    <property type="molecule type" value="Genomic_DNA"/>
</dbReference>
<gene>
    <name evidence="2" type="ORF">B0T15DRAFT_506162</name>
</gene>
<dbReference type="RefSeq" id="XP_062725152.1">
    <property type="nucleotide sequence ID" value="XM_062867552.1"/>
</dbReference>
<protein>
    <submittedName>
        <fullName evidence="2">Uncharacterized protein</fullName>
    </submittedName>
</protein>
<comment type="caution">
    <text evidence="2">The sequence shown here is derived from an EMBL/GenBank/DDBJ whole genome shotgun (WGS) entry which is preliminary data.</text>
</comment>
<keyword evidence="3" id="KW-1185">Reference proteome</keyword>
<dbReference type="GeneID" id="87886381"/>
<evidence type="ECO:0000313" key="3">
    <source>
        <dbReference type="Proteomes" id="UP001273166"/>
    </source>
</evidence>